<dbReference type="Pfam" id="PF02195">
    <property type="entry name" value="ParB_N"/>
    <property type="match status" value="1"/>
</dbReference>
<organism evidence="5 6">
    <name type="scientific">Burkholderia ubonensis</name>
    <dbReference type="NCBI Taxonomy" id="101571"/>
    <lineage>
        <taxon>Bacteria</taxon>
        <taxon>Pseudomonadati</taxon>
        <taxon>Pseudomonadota</taxon>
        <taxon>Betaproteobacteria</taxon>
        <taxon>Burkholderiales</taxon>
        <taxon>Burkholderiaceae</taxon>
        <taxon>Burkholderia</taxon>
        <taxon>Burkholderia cepacia complex</taxon>
    </lineage>
</organism>
<dbReference type="GO" id="GO:0005694">
    <property type="term" value="C:chromosome"/>
    <property type="evidence" value="ECO:0007669"/>
    <property type="project" value="TreeGrafter"/>
</dbReference>
<accession>A0AB73FSJ0</accession>
<evidence type="ECO:0000256" key="3">
    <source>
        <dbReference type="SAM" id="MobiDB-lite"/>
    </source>
</evidence>
<feature type="region of interest" description="Disordered" evidence="3">
    <location>
        <begin position="1"/>
        <end position="31"/>
    </location>
</feature>
<dbReference type="InterPro" id="IPR003115">
    <property type="entry name" value="ParB_N"/>
</dbReference>
<keyword evidence="2" id="KW-0159">Chromosome partition</keyword>
<dbReference type="Proteomes" id="UP000061665">
    <property type="component" value="Unassembled WGS sequence"/>
</dbReference>
<dbReference type="Pfam" id="PF17762">
    <property type="entry name" value="HTH_ParB"/>
    <property type="match status" value="1"/>
</dbReference>
<proteinExistence type="inferred from homology"/>
<comment type="caution">
    <text evidence="5">The sequence shown here is derived from an EMBL/GenBank/DDBJ whole genome shotgun (WGS) entry which is preliminary data.</text>
</comment>
<dbReference type="NCBIfam" id="TIGR00180">
    <property type="entry name" value="parB_part"/>
    <property type="match status" value="1"/>
</dbReference>
<evidence type="ECO:0000256" key="2">
    <source>
        <dbReference type="ARBA" id="ARBA00022829"/>
    </source>
</evidence>
<evidence type="ECO:0000256" key="1">
    <source>
        <dbReference type="ARBA" id="ARBA00006295"/>
    </source>
</evidence>
<evidence type="ECO:0000259" key="4">
    <source>
        <dbReference type="SMART" id="SM00470"/>
    </source>
</evidence>
<dbReference type="SMART" id="SM00470">
    <property type="entry name" value="ParB"/>
    <property type="match status" value="1"/>
</dbReference>
<dbReference type="Gene3D" id="1.10.10.2830">
    <property type="match status" value="1"/>
</dbReference>
<evidence type="ECO:0000313" key="5">
    <source>
        <dbReference type="EMBL" id="KVM19981.1"/>
    </source>
</evidence>
<dbReference type="SUPFAM" id="SSF110849">
    <property type="entry name" value="ParB/Sulfiredoxin"/>
    <property type="match status" value="1"/>
</dbReference>
<dbReference type="AlphaFoldDB" id="A0AB73FSJ0"/>
<evidence type="ECO:0000313" key="6">
    <source>
        <dbReference type="Proteomes" id="UP000061665"/>
    </source>
</evidence>
<gene>
    <name evidence="5" type="ORF">WJ53_22995</name>
</gene>
<dbReference type="GO" id="GO:0003677">
    <property type="term" value="F:DNA binding"/>
    <property type="evidence" value="ECO:0007669"/>
    <property type="project" value="InterPro"/>
</dbReference>
<dbReference type="PANTHER" id="PTHR33375">
    <property type="entry name" value="CHROMOSOME-PARTITIONING PROTEIN PARB-RELATED"/>
    <property type="match status" value="1"/>
</dbReference>
<dbReference type="InterPro" id="IPR050336">
    <property type="entry name" value="Chromosome_partition/occlusion"/>
</dbReference>
<dbReference type="GO" id="GO:0007059">
    <property type="term" value="P:chromosome segregation"/>
    <property type="evidence" value="ECO:0007669"/>
    <property type="project" value="UniProtKB-KW"/>
</dbReference>
<dbReference type="SUPFAM" id="SSF109709">
    <property type="entry name" value="KorB DNA-binding domain-like"/>
    <property type="match status" value="1"/>
</dbReference>
<dbReference type="InterPro" id="IPR036086">
    <property type="entry name" value="ParB/Sulfiredoxin_sf"/>
</dbReference>
<dbReference type="InterPro" id="IPR041468">
    <property type="entry name" value="HTH_ParB/Spo0J"/>
</dbReference>
<dbReference type="EMBL" id="LOZE01000138">
    <property type="protein sequence ID" value="KVM19981.1"/>
    <property type="molecule type" value="Genomic_DNA"/>
</dbReference>
<name>A0AB73FSJ0_9BURK</name>
<dbReference type="PANTHER" id="PTHR33375:SF1">
    <property type="entry name" value="CHROMOSOME-PARTITIONING PROTEIN PARB-RELATED"/>
    <property type="match status" value="1"/>
</dbReference>
<reference evidence="5 6" key="1">
    <citation type="submission" date="2015-11" db="EMBL/GenBank/DDBJ databases">
        <title>Expanding the genomic diversity of Burkholderia species for the development of highly accurate diagnostics.</title>
        <authorList>
            <person name="Sahl J."/>
            <person name="Keim P."/>
            <person name="Wagner D."/>
        </authorList>
    </citation>
    <scope>NUCLEOTIDE SEQUENCE [LARGE SCALE GENOMIC DNA]</scope>
    <source>
        <strain evidence="5 6">MSMB2058</strain>
    </source>
</reference>
<feature type="domain" description="ParB-like N-terminal" evidence="4">
    <location>
        <begin position="91"/>
        <end position="184"/>
    </location>
</feature>
<dbReference type="InterPro" id="IPR004437">
    <property type="entry name" value="ParB/RepB/Spo0J"/>
</dbReference>
<protein>
    <recommendedName>
        <fullName evidence="4">ParB-like N-terminal domain-containing protein</fullName>
    </recommendedName>
</protein>
<dbReference type="Gene3D" id="3.90.1530.10">
    <property type="entry name" value="Conserved hypothetical protein from pyrococcus furiosus pfu- 392566-001, ParB domain"/>
    <property type="match status" value="1"/>
</dbReference>
<dbReference type="RefSeq" id="WP_059724345.1">
    <property type="nucleotide sequence ID" value="NZ_LOYI01000048.1"/>
</dbReference>
<sequence>MANKQSKILAAFDRRPEAPSVSEQNSPLARAKSKFDVANEVAQATEDAGPSSAPVVALHRGQQLQAPLSEDLSPEYRAWCLSNGYEPGQTIEIALSAVKDSPYNPRHFYPQKSLESLTANLAEQEQQTPIHVIPDYQVPGTFFISDGGRRTRSLRALKRATVKAIVVDLPIGIQSYKMGFDLNTQRESQTPFDNAMKWRRMLDDGLFATQRELGEVLGIDEGTVAQTLSLAKLPEDLLMEMVVTPECFGRRLAYELVRYYDKTEQDHDRTLELIRKIVREELSLRDVQRVIANDVGSPARRPRGQRAVFNHRIEYKLPTGEVAGELKTYGVDRLDLQLKGLTPELRATLQRKIEEVLQPMRGSQANASTTGD</sequence>
<comment type="similarity">
    <text evidence="1">Belongs to the ParB family.</text>
</comment>